<keyword evidence="3" id="KW-1185">Reference proteome</keyword>
<dbReference type="InterPro" id="IPR051783">
    <property type="entry name" value="NAD(P)-dependent_oxidoreduct"/>
</dbReference>
<dbReference type="RefSeq" id="WP_267781081.1">
    <property type="nucleotide sequence ID" value="NZ_CP113089.1"/>
</dbReference>
<evidence type="ECO:0000313" key="2">
    <source>
        <dbReference type="EMBL" id="WAB81330.1"/>
    </source>
</evidence>
<dbReference type="GO" id="GO:0004029">
    <property type="term" value="F:aldehyde dehydrogenase (NAD+) activity"/>
    <property type="evidence" value="ECO:0007669"/>
    <property type="project" value="TreeGrafter"/>
</dbReference>
<dbReference type="GO" id="GO:0005737">
    <property type="term" value="C:cytoplasm"/>
    <property type="evidence" value="ECO:0007669"/>
    <property type="project" value="TreeGrafter"/>
</dbReference>
<protein>
    <submittedName>
        <fullName evidence="2">NAD-dependent epimerase/dehydratase family protein</fullName>
    </submittedName>
</protein>
<dbReference type="PANTHER" id="PTHR48079">
    <property type="entry name" value="PROTEIN YEEZ"/>
    <property type="match status" value="1"/>
</dbReference>
<reference evidence="2" key="1">
    <citation type="submission" date="2022-11" db="EMBL/GenBank/DDBJ databases">
        <title>Description of Microcella daejonensis nov. sp, isolated from riverside soil.</title>
        <authorList>
            <person name="Molina K.M."/>
            <person name="Kim S.B."/>
        </authorList>
    </citation>
    <scope>NUCLEOTIDE SEQUENCE</scope>
    <source>
        <strain evidence="2">MMS21-STM12</strain>
    </source>
</reference>
<feature type="domain" description="NAD-dependent epimerase/dehydratase" evidence="1">
    <location>
        <begin position="90"/>
        <end position="203"/>
    </location>
</feature>
<proteinExistence type="predicted"/>
<dbReference type="InterPro" id="IPR001509">
    <property type="entry name" value="Epimerase_deHydtase"/>
</dbReference>
<dbReference type="KEGG" id="mdb:OVN18_12445"/>
<dbReference type="SUPFAM" id="SSF51735">
    <property type="entry name" value="NAD(P)-binding Rossmann-fold domains"/>
    <property type="match status" value="1"/>
</dbReference>
<gene>
    <name evidence="2" type="ORF">OVN18_12445</name>
</gene>
<sequence length="325" mass="34520">MARILILGGTAWLGRLIAASLVARGDDVTCLARGASGTVAPGATLMARDRREPGAYDEAGSTRWDAVIELAYDHDLVTGALEALAPRAEHWTIVSSVSVYAANDEPGADETAALVEPTDPSDYAHAKVAAEQATADRVGDRLLIARPGLIVGPGDGSDRFGYWVGRFALAGGGPVLVPGRAQQSAQAIDVRDLAAWVADAARSRVTGTVNAVGDPTPLDEVLALAAEVADSSARLVPADDDRLIEHRVAPWAGPRSLPLWLPAEYEGFARRSNEHYRAAGGRLRPLRDTLVDTLADERERGLDRPRRAGLTREDELELIAAFDQG</sequence>
<name>A0A9E8MKN3_9MICO</name>
<organism evidence="2 3">
    <name type="scientific">Microcella daejeonensis</name>
    <dbReference type="NCBI Taxonomy" id="2994971"/>
    <lineage>
        <taxon>Bacteria</taxon>
        <taxon>Bacillati</taxon>
        <taxon>Actinomycetota</taxon>
        <taxon>Actinomycetes</taxon>
        <taxon>Micrococcales</taxon>
        <taxon>Microbacteriaceae</taxon>
        <taxon>Microcella</taxon>
    </lineage>
</organism>
<evidence type="ECO:0000259" key="1">
    <source>
        <dbReference type="Pfam" id="PF01370"/>
    </source>
</evidence>
<accession>A0A9E8MKN3</accession>
<evidence type="ECO:0000313" key="3">
    <source>
        <dbReference type="Proteomes" id="UP001164706"/>
    </source>
</evidence>
<dbReference type="PANTHER" id="PTHR48079:SF6">
    <property type="entry name" value="NAD(P)-BINDING DOMAIN-CONTAINING PROTEIN-RELATED"/>
    <property type="match status" value="1"/>
</dbReference>
<dbReference type="Gene3D" id="3.40.50.720">
    <property type="entry name" value="NAD(P)-binding Rossmann-like Domain"/>
    <property type="match status" value="1"/>
</dbReference>
<dbReference type="AlphaFoldDB" id="A0A9E8MKN3"/>
<dbReference type="EMBL" id="CP113089">
    <property type="protein sequence ID" value="WAB81330.1"/>
    <property type="molecule type" value="Genomic_DNA"/>
</dbReference>
<dbReference type="InterPro" id="IPR036291">
    <property type="entry name" value="NAD(P)-bd_dom_sf"/>
</dbReference>
<dbReference type="Pfam" id="PF01370">
    <property type="entry name" value="Epimerase"/>
    <property type="match status" value="1"/>
</dbReference>
<dbReference type="Proteomes" id="UP001164706">
    <property type="component" value="Chromosome"/>
</dbReference>